<gene>
    <name evidence="1" type="ORF">METZ01_LOCUS503302</name>
</gene>
<dbReference type="AlphaFoldDB" id="A0A383E2Y3"/>
<name>A0A383E2Y3_9ZZZZ</name>
<protein>
    <submittedName>
        <fullName evidence="1">Uncharacterized protein</fullName>
    </submittedName>
</protein>
<organism evidence="1">
    <name type="scientific">marine metagenome</name>
    <dbReference type="NCBI Taxonomy" id="408172"/>
    <lineage>
        <taxon>unclassified sequences</taxon>
        <taxon>metagenomes</taxon>
        <taxon>ecological metagenomes</taxon>
    </lineage>
</organism>
<proteinExistence type="predicted"/>
<feature type="non-terminal residue" evidence="1">
    <location>
        <position position="1"/>
    </location>
</feature>
<evidence type="ECO:0000313" key="1">
    <source>
        <dbReference type="EMBL" id="SVE50448.1"/>
    </source>
</evidence>
<sequence>DYSSEARSRAIARGLRVTSNPREFLERLIFNITFPKFAQMRTEHQTRRYMMEARGQDTTQLDLIWDSNMDMFNKSNPIFMAHYQSGSAREKRVVALNEAELLLADPSRIPDGPYNGDILAALEVWVTFSKTMRDLKGAPGRDATDERNLAKLIAYDRMKKMVKGRPWLNEIYYSLFIPALGDTWLAQYNAGLIQGSRTGVSV</sequence>
<dbReference type="EMBL" id="UINC01221912">
    <property type="protein sequence ID" value="SVE50448.1"/>
    <property type="molecule type" value="Genomic_DNA"/>
</dbReference>
<reference evidence="1" key="1">
    <citation type="submission" date="2018-05" db="EMBL/GenBank/DDBJ databases">
        <authorList>
            <person name="Lanie J.A."/>
            <person name="Ng W.-L."/>
            <person name="Kazmierczak K.M."/>
            <person name="Andrzejewski T.M."/>
            <person name="Davidsen T.M."/>
            <person name="Wayne K.J."/>
            <person name="Tettelin H."/>
            <person name="Glass J.I."/>
            <person name="Rusch D."/>
            <person name="Podicherti R."/>
            <person name="Tsui H.-C.T."/>
            <person name="Winkler M.E."/>
        </authorList>
    </citation>
    <scope>NUCLEOTIDE SEQUENCE</scope>
</reference>
<accession>A0A383E2Y3</accession>